<dbReference type="Proteomes" id="UP000781932">
    <property type="component" value="Unassembled WGS sequence"/>
</dbReference>
<evidence type="ECO:0000313" key="4">
    <source>
        <dbReference type="Proteomes" id="UP000781932"/>
    </source>
</evidence>
<evidence type="ECO:0000259" key="2">
    <source>
        <dbReference type="Pfam" id="PF23658"/>
    </source>
</evidence>
<name>A0A9P6LPR2_9PEZI</name>
<reference evidence="3" key="2">
    <citation type="submission" date="2020-11" db="EMBL/GenBank/DDBJ databases">
        <title>Whole genome sequencing of Colletotrichum sp.</title>
        <authorList>
            <person name="Li H."/>
        </authorList>
    </citation>
    <scope>NUCLEOTIDE SEQUENCE</scope>
    <source>
        <strain evidence="3">CkLH20</strain>
    </source>
</reference>
<evidence type="ECO:0000313" key="3">
    <source>
        <dbReference type="EMBL" id="KAF9881428.1"/>
    </source>
</evidence>
<dbReference type="GeneID" id="62156368"/>
<evidence type="ECO:0000259" key="1">
    <source>
        <dbReference type="Pfam" id="PF03572"/>
    </source>
</evidence>
<dbReference type="RefSeq" id="XP_038750889.1">
    <property type="nucleotide sequence ID" value="XM_038883294.1"/>
</dbReference>
<dbReference type="InterPro" id="IPR052766">
    <property type="entry name" value="S41A_metabolite_peptidase"/>
</dbReference>
<dbReference type="OrthoDB" id="27214at2759"/>
<keyword evidence="4" id="KW-1185">Reference proteome</keyword>
<gene>
    <name evidence="3" type="ORF">CkaCkLH20_00574</name>
</gene>
<dbReference type="Pfam" id="PF23658">
    <property type="entry name" value="PDZ_CPAF_rel"/>
    <property type="match status" value="1"/>
</dbReference>
<dbReference type="Pfam" id="PF03572">
    <property type="entry name" value="Peptidase_S41"/>
    <property type="match status" value="1"/>
</dbReference>
<accession>A0A9P6LPR2</accession>
<dbReference type="EMBL" id="JAATWM020000002">
    <property type="protein sequence ID" value="KAF9881428.1"/>
    <property type="molecule type" value="Genomic_DNA"/>
</dbReference>
<dbReference type="GO" id="GO:0006508">
    <property type="term" value="P:proteolysis"/>
    <property type="evidence" value="ECO:0007669"/>
    <property type="project" value="InterPro"/>
</dbReference>
<dbReference type="InterPro" id="IPR056186">
    <property type="entry name" value="PDZ_CPAF-rel"/>
</dbReference>
<organism evidence="3 4">
    <name type="scientific">Colletotrichum karsti</name>
    <dbReference type="NCBI Taxonomy" id="1095194"/>
    <lineage>
        <taxon>Eukaryota</taxon>
        <taxon>Fungi</taxon>
        <taxon>Dikarya</taxon>
        <taxon>Ascomycota</taxon>
        <taxon>Pezizomycotina</taxon>
        <taxon>Sordariomycetes</taxon>
        <taxon>Hypocreomycetidae</taxon>
        <taxon>Glomerellales</taxon>
        <taxon>Glomerellaceae</taxon>
        <taxon>Colletotrichum</taxon>
        <taxon>Colletotrichum boninense species complex</taxon>
    </lineage>
</organism>
<protein>
    <submittedName>
        <fullName evidence="3">Peptidase s41 family protein</fullName>
    </submittedName>
</protein>
<proteinExistence type="predicted"/>
<sequence length="681" mass="74812">MSVPVPTVEAKLAHDCLRSVPLHKEAAIQLVDSIRPYVEWQSDLPYLKSPPKDYEPGPFDIIGHLEKIRGNLATDKYNGELAFQQDLFAMTAQVRDGHFQFMPDALTGVFEYLRPFGLASYSKDPVSLPVIKKWEEVGAKQDAARVITRLNGVVASDFVQGIVDLASGNQDMDAAYNAMFFSRAKLNVGSVSGLFRAGGWHKYLYPGENTTAEFETGEVESAVNTALVKANFEGVTDGESFYRKFCAGKPSSVGPAAQGSTMEAIQLPGYPQPILRSADDKVSGYYLQGDGVNDVAVLYISGFDPRSPRVFQKTVDLFLQECKMAGKSKIIIDLQMNGGGYVLQGIDLFRQFFPNIEQDGLSRWRENDQFLALAKIVSDAGENIDPRTTPSYEAVMLSQNWWNYRYDLNISGKPFESFDAKYAPQMSAGDPYTALLRWDLDNSLTTVNETFGLGIDITGYGSRRNFTQPFEIENIVLLTDGFCASTCSIFASQMQIPGKVKTVTFGGRPTKKPIQAVGGVKGAQVLRYGDIWNMTQQVLSSELAVVSEEQSASLSQLSDLPSRRSTEARLNVRDQILRGNVADGIPAQFVNEPADCRLFWTLPMLGDVTEVWKAAANAAWNGAGCAVGAGFDNGGIRPRPMAGVAEQPSREPIVISAADVEPEHQVSELQLEKHNQKVHIL</sequence>
<dbReference type="GO" id="GO:0008236">
    <property type="term" value="F:serine-type peptidase activity"/>
    <property type="evidence" value="ECO:0007669"/>
    <property type="project" value="InterPro"/>
</dbReference>
<dbReference type="AlphaFoldDB" id="A0A9P6LPR2"/>
<dbReference type="PANTHER" id="PTHR37049:SF4">
    <property type="entry name" value="RHODANESE DOMAIN-CONTAINING PROTEIN"/>
    <property type="match status" value="1"/>
</dbReference>
<comment type="caution">
    <text evidence="3">The sequence shown here is derived from an EMBL/GenBank/DDBJ whole genome shotgun (WGS) entry which is preliminary data.</text>
</comment>
<dbReference type="InterPro" id="IPR029045">
    <property type="entry name" value="ClpP/crotonase-like_dom_sf"/>
</dbReference>
<dbReference type="SUPFAM" id="SSF52096">
    <property type="entry name" value="ClpP/crotonase"/>
    <property type="match status" value="1"/>
</dbReference>
<feature type="domain" description="Tail specific protease" evidence="1">
    <location>
        <begin position="295"/>
        <end position="502"/>
    </location>
</feature>
<feature type="domain" description="CPAF-like PDZ" evidence="2">
    <location>
        <begin position="113"/>
        <end position="232"/>
    </location>
</feature>
<dbReference type="Gene3D" id="3.90.226.10">
    <property type="entry name" value="2-enoyl-CoA Hydratase, Chain A, domain 1"/>
    <property type="match status" value="1"/>
</dbReference>
<dbReference type="PANTHER" id="PTHR37049">
    <property type="entry name" value="PEPTIDASE S41 FAMILY PROTEIN"/>
    <property type="match status" value="1"/>
</dbReference>
<dbReference type="InterPro" id="IPR005151">
    <property type="entry name" value="Tail-specific_protease"/>
</dbReference>
<reference evidence="3" key="1">
    <citation type="submission" date="2020-03" db="EMBL/GenBank/DDBJ databases">
        <authorList>
            <person name="He L."/>
        </authorList>
    </citation>
    <scope>NUCLEOTIDE SEQUENCE</scope>
    <source>
        <strain evidence="3">CkLH20</strain>
    </source>
</reference>